<protein>
    <submittedName>
        <fullName evidence="1">Uncharacterized protein</fullName>
    </submittedName>
</protein>
<gene>
    <name evidence="1" type="ORF">HanXRQr2_Chr08g0331611</name>
</gene>
<dbReference type="Gramene" id="mRNA:HanXRQr2_Chr08g0331611">
    <property type="protein sequence ID" value="mRNA:HanXRQr2_Chr08g0331611"/>
    <property type="gene ID" value="HanXRQr2_Chr08g0331611"/>
</dbReference>
<proteinExistence type="predicted"/>
<reference evidence="1" key="1">
    <citation type="journal article" date="2017" name="Nature">
        <title>The sunflower genome provides insights into oil metabolism, flowering and Asterid evolution.</title>
        <authorList>
            <person name="Badouin H."/>
            <person name="Gouzy J."/>
            <person name="Grassa C.J."/>
            <person name="Murat F."/>
            <person name="Staton S.E."/>
            <person name="Cottret L."/>
            <person name="Lelandais-Briere C."/>
            <person name="Owens G.L."/>
            <person name="Carrere S."/>
            <person name="Mayjonade B."/>
            <person name="Legrand L."/>
            <person name="Gill N."/>
            <person name="Kane N.C."/>
            <person name="Bowers J.E."/>
            <person name="Hubner S."/>
            <person name="Bellec A."/>
            <person name="Berard A."/>
            <person name="Berges H."/>
            <person name="Blanchet N."/>
            <person name="Boniface M.C."/>
            <person name="Brunel D."/>
            <person name="Catrice O."/>
            <person name="Chaidir N."/>
            <person name="Claudel C."/>
            <person name="Donnadieu C."/>
            <person name="Faraut T."/>
            <person name="Fievet G."/>
            <person name="Helmstetter N."/>
            <person name="King M."/>
            <person name="Knapp S.J."/>
            <person name="Lai Z."/>
            <person name="Le Paslier M.C."/>
            <person name="Lippi Y."/>
            <person name="Lorenzon L."/>
            <person name="Mandel J.R."/>
            <person name="Marage G."/>
            <person name="Marchand G."/>
            <person name="Marquand E."/>
            <person name="Bret-Mestries E."/>
            <person name="Morien E."/>
            <person name="Nambeesan S."/>
            <person name="Nguyen T."/>
            <person name="Pegot-Espagnet P."/>
            <person name="Pouilly N."/>
            <person name="Raftis F."/>
            <person name="Sallet E."/>
            <person name="Schiex T."/>
            <person name="Thomas J."/>
            <person name="Vandecasteele C."/>
            <person name="Vares D."/>
            <person name="Vear F."/>
            <person name="Vautrin S."/>
            <person name="Crespi M."/>
            <person name="Mangin B."/>
            <person name="Burke J.M."/>
            <person name="Salse J."/>
            <person name="Munos S."/>
            <person name="Vincourt P."/>
            <person name="Rieseberg L.H."/>
            <person name="Langlade N.B."/>
        </authorList>
    </citation>
    <scope>NUCLEOTIDE SEQUENCE</scope>
    <source>
        <tissue evidence="1">Leaves</tissue>
    </source>
</reference>
<dbReference type="AlphaFoldDB" id="A0A9K3IDL8"/>
<keyword evidence="2" id="KW-1185">Reference proteome</keyword>
<dbReference type="EMBL" id="MNCJ02000323">
    <property type="protein sequence ID" value="KAF5794745.1"/>
    <property type="molecule type" value="Genomic_DNA"/>
</dbReference>
<dbReference type="Proteomes" id="UP000215914">
    <property type="component" value="Unassembled WGS sequence"/>
</dbReference>
<evidence type="ECO:0000313" key="2">
    <source>
        <dbReference type="Proteomes" id="UP000215914"/>
    </source>
</evidence>
<organism evidence="1 2">
    <name type="scientific">Helianthus annuus</name>
    <name type="common">Common sunflower</name>
    <dbReference type="NCBI Taxonomy" id="4232"/>
    <lineage>
        <taxon>Eukaryota</taxon>
        <taxon>Viridiplantae</taxon>
        <taxon>Streptophyta</taxon>
        <taxon>Embryophyta</taxon>
        <taxon>Tracheophyta</taxon>
        <taxon>Spermatophyta</taxon>
        <taxon>Magnoliopsida</taxon>
        <taxon>eudicotyledons</taxon>
        <taxon>Gunneridae</taxon>
        <taxon>Pentapetalae</taxon>
        <taxon>asterids</taxon>
        <taxon>campanulids</taxon>
        <taxon>Asterales</taxon>
        <taxon>Asteraceae</taxon>
        <taxon>Asteroideae</taxon>
        <taxon>Heliantheae alliance</taxon>
        <taxon>Heliantheae</taxon>
        <taxon>Helianthus</taxon>
    </lineage>
</organism>
<reference evidence="1" key="2">
    <citation type="submission" date="2020-06" db="EMBL/GenBank/DDBJ databases">
        <title>Helianthus annuus Genome sequencing and assembly Release 2.</title>
        <authorList>
            <person name="Gouzy J."/>
            <person name="Langlade N."/>
            <person name="Munos S."/>
        </authorList>
    </citation>
    <scope>NUCLEOTIDE SEQUENCE</scope>
    <source>
        <tissue evidence="1">Leaves</tissue>
    </source>
</reference>
<sequence length="40" mass="4873">MEELHSKELTILAEEIKRLNKDKLDFVRFTITSIKLFMKY</sequence>
<evidence type="ECO:0000313" key="1">
    <source>
        <dbReference type="EMBL" id="KAF5794745.1"/>
    </source>
</evidence>
<comment type="caution">
    <text evidence="1">The sequence shown here is derived from an EMBL/GenBank/DDBJ whole genome shotgun (WGS) entry which is preliminary data.</text>
</comment>
<name>A0A9K3IDL8_HELAN</name>
<accession>A0A9K3IDL8</accession>